<feature type="transmembrane region" description="Helical" evidence="1">
    <location>
        <begin position="112"/>
        <end position="131"/>
    </location>
</feature>
<proteinExistence type="predicted"/>
<feature type="transmembrane region" description="Helical" evidence="1">
    <location>
        <begin position="166"/>
        <end position="185"/>
    </location>
</feature>
<evidence type="ECO:0000256" key="1">
    <source>
        <dbReference type="SAM" id="Phobius"/>
    </source>
</evidence>
<keyword evidence="1" id="KW-1133">Transmembrane helix</keyword>
<evidence type="ECO:0000313" key="2">
    <source>
        <dbReference type="EMBL" id="MBD2199552.1"/>
    </source>
</evidence>
<feature type="transmembrane region" description="Helical" evidence="1">
    <location>
        <begin position="191"/>
        <end position="212"/>
    </location>
</feature>
<evidence type="ECO:0008006" key="4">
    <source>
        <dbReference type="Google" id="ProtNLM"/>
    </source>
</evidence>
<sequence>MYTAICAIALAIVHLFSGKLRFLHYTPRSRWLSFGSGVSVAYVFVHILPELSQAQETLQNSLDTGLAFLEHHVYLVALVGLAVFYGLERFAKKSRQRNQKTGKGDVTSSEVFWIHIAAFAIYNALIGYLLVHREESGIKSLLFFSFAMALHFVVNDNGLRENHKQVYDRLGRWLLAAAIVVGWVIGTVTAIHQAAIAVLFAFLAGGIVLNVLKEELPEERESRFWAFAVGTISYAILLLAF</sequence>
<organism evidence="2 3">
    <name type="scientific">Calothrix parietina FACHB-288</name>
    <dbReference type="NCBI Taxonomy" id="2692896"/>
    <lineage>
        <taxon>Bacteria</taxon>
        <taxon>Bacillati</taxon>
        <taxon>Cyanobacteriota</taxon>
        <taxon>Cyanophyceae</taxon>
        <taxon>Nostocales</taxon>
        <taxon>Calotrichaceae</taxon>
        <taxon>Calothrix</taxon>
    </lineage>
</organism>
<dbReference type="EMBL" id="JACJQH010000062">
    <property type="protein sequence ID" value="MBD2199552.1"/>
    <property type="molecule type" value="Genomic_DNA"/>
</dbReference>
<dbReference type="Proteomes" id="UP000658514">
    <property type="component" value="Unassembled WGS sequence"/>
</dbReference>
<accession>A0ABR8ALM6</accession>
<feature type="transmembrane region" description="Helical" evidence="1">
    <location>
        <begin position="137"/>
        <end position="154"/>
    </location>
</feature>
<keyword evidence="1" id="KW-0812">Transmembrane</keyword>
<evidence type="ECO:0000313" key="3">
    <source>
        <dbReference type="Proteomes" id="UP000658514"/>
    </source>
</evidence>
<name>A0ABR8ALM6_9CYAN</name>
<keyword evidence="3" id="KW-1185">Reference proteome</keyword>
<keyword evidence="1" id="KW-0472">Membrane</keyword>
<dbReference type="RefSeq" id="WP_190549048.1">
    <property type="nucleotide sequence ID" value="NZ_CAWPNO010000098.1"/>
</dbReference>
<reference evidence="2 3" key="1">
    <citation type="journal article" date="2020" name="ISME J.">
        <title>Comparative genomics reveals insights into cyanobacterial evolution and habitat adaptation.</title>
        <authorList>
            <person name="Chen M.Y."/>
            <person name="Teng W.K."/>
            <person name="Zhao L."/>
            <person name="Hu C.X."/>
            <person name="Zhou Y.K."/>
            <person name="Han B.P."/>
            <person name="Song L.R."/>
            <person name="Shu W.S."/>
        </authorList>
    </citation>
    <scope>NUCLEOTIDE SEQUENCE [LARGE SCALE GENOMIC DNA]</scope>
    <source>
        <strain evidence="2 3">FACHB-288</strain>
    </source>
</reference>
<protein>
    <recommendedName>
        <fullName evidence="4">ZIP Zinc transporter</fullName>
    </recommendedName>
</protein>
<gene>
    <name evidence="2" type="ORF">H6G24_29430</name>
</gene>
<comment type="caution">
    <text evidence="2">The sequence shown here is derived from an EMBL/GenBank/DDBJ whole genome shotgun (WGS) entry which is preliminary data.</text>
</comment>
<feature type="transmembrane region" description="Helical" evidence="1">
    <location>
        <begin position="224"/>
        <end position="240"/>
    </location>
</feature>
<feature type="transmembrane region" description="Helical" evidence="1">
    <location>
        <begin position="72"/>
        <end position="91"/>
    </location>
</feature>